<dbReference type="OrthoDB" id="48317at2759"/>
<evidence type="ECO:0000256" key="2">
    <source>
        <dbReference type="ARBA" id="ARBA00023002"/>
    </source>
</evidence>
<dbReference type="AlphaFoldDB" id="A0A9W9LHQ8"/>
<accession>A0A9W9LHQ8</accession>
<dbReference type="Gene3D" id="3.90.180.10">
    <property type="entry name" value="Medium-chain alcohol dehydrogenases, catalytic domain"/>
    <property type="match status" value="1"/>
</dbReference>
<feature type="domain" description="Enoyl reductase (ER)" evidence="3">
    <location>
        <begin position="13"/>
        <end position="340"/>
    </location>
</feature>
<keyword evidence="2" id="KW-0560">Oxidoreductase</keyword>
<reference evidence="4" key="2">
    <citation type="journal article" date="2023" name="IMA Fungus">
        <title>Comparative genomic study of the Penicillium genus elucidates a diverse pangenome and 15 lateral gene transfer events.</title>
        <authorList>
            <person name="Petersen C."/>
            <person name="Sorensen T."/>
            <person name="Nielsen M.R."/>
            <person name="Sondergaard T.E."/>
            <person name="Sorensen J.L."/>
            <person name="Fitzpatrick D.A."/>
            <person name="Frisvad J.C."/>
            <person name="Nielsen K.L."/>
        </authorList>
    </citation>
    <scope>NUCLEOTIDE SEQUENCE</scope>
    <source>
        <strain evidence="4">IBT 21917</strain>
    </source>
</reference>
<dbReference type="CDD" id="cd08249">
    <property type="entry name" value="enoyl_reductase_like"/>
    <property type="match status" value="1"/>
</dbReference>
<evidence type="ECO:0000259" key="3">
    <source>
        <dbReference type="SMART" id="SM00829"/>
    </source>
</evidence>
<comment type="similarity">
    <text evidence="1">Belongs to the zinc-containing alcohol dehydrogenase family.</text>
</comment>
<dbReference type="InterPro" id="IPR011032">
    <property type="entry name" value="GroES-like_sf"/>
</dbReference>
<proteinExistence type="inferred from homology"/>
<evidence type="ECO:0000313" key="4">
    <source>
        <dbReference type="EMBL" id="KAJ5156448.1"/>
    </source>
</evidence>
<dbReference type="Pfam" id="PF00107">
    <property type="entry name" value="ADH_zinc_N"/>
    <property type="match status" value="1"/>
</dbReference>
<comment type="caution">
    <text evidence="4">The sequence shown here is derived from an EMBL/GenBank/DDBJ whole genome shotgun (WGS) entry which is preliminary data.</text>
</comment>
<keyword evidence="5" id="KW-1185">Reference proteome</keyword>
<sequence>MPSNFAAVLHDVGQPLQVEPAEYPSPEAHEILIKNHVIAVNPVDWQMQKKGTKMFAWMKFPHVLGSDVAGEVVEIGSQVTRFKVGDRVSGLAMGVPNRNGGKLSGGYQHYTLLNDYLTAHIPESKSYESMVVSPVGICTAACGLYQKDYLALQHPSVSPPAKPTGQTLLIWGGSSGVGSNAIQLAAASGYEVFTTASPKSRDYVQKLGAAQVFDYKSETVIQDIIAALKGKKICGRPCHRQGMSQIVGSEDVQGKKFVASAAPLDDAVLPEGVQSKFIYGNDLKDNEVGPMIWEEFYPAAIAQDKWVNVPEAEVFGKGLEFIQTALDIQNQGVPQKKVVVSLV</sequence>
<organism evidence="4 5">
    <name type="scientific">Penicillium capsulatum</name>
    <dbReference type="NCBI Taxonomy" id="69766"/>
    <lineage>
        <taxon>Eukaryota</taxon>
        <taxon>Fungi</taxon>
        <taxon>Dikarya</taxon>
        <taxon>Ascomycota</taxon>
        <taxon>Pezizomycotina</taxon>
        <taxon>Eurotiomycetes</taxon>
        <taxon>Eurotiomycetidae</taxon>
        <taxon>Eurotiales</taxon>
        <taxon>Aspergillaceae</taxon>
        <taxon>Penicillium</taxon>
    </lineage>
</organism>
<name>A0A9W9LHQ8_9EURO</name>
<gene>
    <name evidence="4" type="ORF">N7492_009251</name>
</gene>
<dbReference type="Gene3D" id="3.40.50.720">
    <property type="entry name" value="NAD(P)-binding Rossmann-like Domain"/>
    <property type="match status" value="1"/>
</dbReference>
<dbReference type="SUPFAM" id="SSF51735">
    <property type="entry name" value="NAD(P)-binding Rossmann-fold domains"/>
    <property type="match status" value="1"/>
</dbReference>
<evidence type="ECO:0000256" key="1">
    <source>
        <dbReference type="ARBA" id="ARBA00008072"/>
    </source>
</evidence>
<dbReference type="InterPro" id="IPR020843">
    <property type="entry name" value="ER"/>
</dbReference>
<dbReference type="InterPro" id="IPR036291">
    <property type="entry name" value="NAD(P)-bd_dom_sf"/>
</dbReference>
<dbReference type="Proteomes" id="UP001146351">
    <property type="component" value="Unassembled WGS sequence"/>
</dbReference>
<dbReference type="PANTHER" id="PTHR45348:SF2">
    <property type="entry name" value="ZINC-TYPE ALCOHOL DEHYDROGENASE-LIKE PROTEIN C2E1P3.01"/>
    <property type="match status" value="1"/>
</dbReference>
<dbReference type="InterPro" id="IPR013154">
    <property type="entry name" value="ADH-like_N"/>
</dbReference>
<reference evidence="4" key="1">
    <citation type="submission" date="2022-11" db="EMBL/GenBank/DDBJ databases">
        <authorList>
            <person name="Petersen C."/>
        </authorList>
    </citation>
    <scope>NUCLEOTIDE SEQUENCE</scope>
    <source>
        <strain evidence="4">IBT 21917</strain>
    </source>
</reference>
<dbReference type="PANTHER" id="PTHR45348">
    <property type="entry name" value="HYPOTHETICAL OXIDOREDUCTASE (EUROFUNG)"/>
    <property type="match status" value="1"/>
</dbReference>
<protein>
    <recommendedName>
        <fullName evidence="3">Enoyl reductase (ER) domain-containing protein</fullName>
    </recommendedName>
</protein>
<dbReference type="SUPFAM" id="SSF50129">
    <property type="entry name" value="GroES-like"/>
    <property type="match status" value="1"/>
</dbReference>
<dbReference type="EMBL" id="JAPQKO010000006">
    <property type="protein sequence ID" value="KAJ5156448.1"/>
    <property type="molecule type" value="Genomic_DNA"/>
</dbReference>
<dbReference type="InterPro" id="IPR013149">
    <property type="entry name" value="ADH-like_C"/>
</dbReference>
<dbReference type="GO" id="GO:0016651">
    <property type="term" value="F:oxidoreductase activity, acting on NAD(P)H"/>
    <property type="evidence" value="ECO:0007669"/>
    <property type="project" value="InterPro"/>
</dbReference>
<evidence type="ECO:0000313" key="5">
    <source>
        <dbReference type="Proteomes" id="UP001146351"/>
    </source>
</evidence>
<dbReference type="Pfam" id="PF08240">
    <property type="entry name" value="ADH_N"/>
    <property type="match status" value="1"/>
</dbReference>
<dbReference type="SMART" id="SM00829">
    <property type="entry name" value="PKS_ER"/>
    <property type="match status" value="1"/>
</dbReference>
<dbReference type="InterPro" id="IPR047122">
    <property type="entry name" value="Trans-enoyl_RdTase-like"/>
</dbReference>